<name>A0ABW9JJW7_9SPHI</name>
<gene>
    <name evidence="4" type="ORF">E5L68_007445</name>
</gene>
<dbReference type="InterPro" id="IPR012373">
    <property type="entry name" value="Ferrdict_sens_TM"/>
</dbReference>
<dbReference type="Gene3D" id="3.55.50.30">
    <property type="match status" value="1"/>
</dbReference>
<sequence length="387" mass="43688">MNQNWEYIELLVYKFNTGTISLEELEVLKDWYNNHNDEVVHIFTKQHDTPDVVKTRILDGLLAKINETDIKPPQPQLRIWRWIAATAALFVLMLGTWLVINQGKPEVQHLANNTNIEPGGNKATLTLANGKTIALSSAQTGILTGKDIRYSNGQPIGNAANTSQYEGMLSLQTPRGGTYKITLPDGTEVWLNAASKITYPSKFDGNIRVVSLEGEAYFNVQTTYDKSHQKVPFRVITNQQEIEVLGTQFNVNAYLEEASVKTTLVEGKVAINNKQGRKLLSPNEQAISTNTTTTIKSVNAYNYVAWRDGKFSFDGKTFKETMDEIARWYDLKIVYENGVPNEELIGDAYRNQNIHFVLQLLEKVAQVNYTLDVSRRQLTIGEKKPKL</sequence>
<evidence type="ECO:0000259" key="3">
    <source>
        <dbReference type="Pfam" id="PF16344"/>
    </source>
</evidence>
<dbReference type="Pfam" id="PF16344">
    <property type="entry name" value="FecR_C"/>
    <property type="match status" value="1"/>
</dbReference>
<evidence type="ECO:0000259" key="2">
    <source>
        <dbReference type="Pfam" id="PF04773"/>
    </source>
</evidence>
<reference evidence="4 5" key="1">
    <citation type="submission" date="2024-12" db="EMBL/GenBank/DDBJ databases">
        <authorList>
            <person name="Hu S."/>
        </authorList>
    </citation>
    <scope>NUCLEOTIDE SEQUENCE [LARGE SCALE GENOMIC DNA]</scope>
    <source>
        <strain evidence="4 5">P-25</strain>
    </source>
</reference>
<evidence type="ECO:0000313" key="4">
    <source>
        <dbReference type="EMBL" id="MFN0291222.1"/>
    </source>
</evidence>
<dbReference type="InterPro" id="IPR032508">
    <property type="entry name" value="FecR_C"/>
</dbReference>
<dbReference type="Pfam" id="PF04773">
    <property type="entry name" value="FecR"/>
    <property type="match status" value="1"/>
</dbReference>
<feature type="transmembrane region" description="Helical" evidence="1">
    <location>
        <begin position="79"/>
        <end position="100"/>
    </location>
</feature>
<proteinExistence type="predicted"/>
<evidence type="ECO:0000313" key="5">
    <source>
        <dbReference type="Proteomes" id="UP001517367"/>
    </source>
</evidence>
<dbReference type="RefSeq" id="WP_138730430.1">
    <property type="nucleotide sequence ID" value="NZ_SRMP02000010.1"/>
</dbReference>
<comment type="caution">
    <text evidence="4">The sequence shown here is derived from an EMBL/GenBank/DDBJ whole genome shotgun (WGS) entry which is preliminary data.</text>
</comment>
<dbReference type="Gene3D" id="2.60.120.1440">
    <property type="match status" value="1"/>
</dbReference>
<keyword evidence="1" id="KW-1133">Transmembrane helix</keyword>
<dbReference type="InterPro" id="IPR006860">
    <property type="entry name" value="FecR"/>
</dbReference>
<keyword evidence="5" id="KW-1185">Reference proteome</keyword>
<accession>A0ABW9JJW7</accession>
<organism evidence="4 5">
    <name type="scientific">Pedobacter helvus</name>
    <dbReference type="NCBI Taxonomy" id="2563444"/>
    <lineage>
        <taxon>Bacteria</taxon>
        <taxon>Pseudomonadati</taxon>
        <taxon>Bacteroidota</taxon>
        <taxon>Sphingobacteriia</taxon>
        <taxon>Sphingobacteriales</taxon>
        <taxon>Sphingobacteriaceae</taxon>
        <taxon>Pedobacter</taxon>
    </lineage>
</organism>
<protein>
    <submittedName>
        <fullName evidence="4">FecR family protein</fullName>
    </submittedName>
</protein>
<dbReference type="EMBL" id="SRMP02000010">
    <property type="protein sequence ID" value="MFN0291222.1"/>
    <property type="molecule type" value="Genomic_DNA"/>
</dbReference>
<dbReference type="PANTHER" id="PTHR30273">
    <property type="entry name" value="PERIPLASMIC SIGNAL SENSOR AND SIGMA FACTOR ACTIVATOR FECR-RELATED"/>
    <property type="match status" value="1"/>
</dbReference>
<feature type="domain" description="FecR protein" evidence="2">
    <location>
        <begin position="171"/>
        <end position="269"/>
    </location>
</feature>
<keyword evidence="1" id="KW-0472">Membrane</keyword>
<evidence type="ECO:0000256" key="1">
    <source>
        <dbReference type="SAM" id="Phobius"/>
    </source>
</evidence>
<keyword evidence="1" id="KW-0812">Transmembrane</keyword>
<dbReference type="PANTHER" id="PTHR30273:SF2">
    <property type="entry name" value="PROTEIN FECR"/>
    <property type="match status" value="1"/>
</dbReference>
<dbReference type="Proteomes" id="UP001517367">
    <property type="component" value="Unassembled WGS sequence"/>
</dbReference>
<feature type="domain" description="Protein FecR C-terminal" evidence="3">
    <location>
        <begin position="310"/>
        <end position="379"/>
    </location>
</feature>